<dbReference type="Proteomes" id="UP001206895">
    <property type="component" value="Unassembled WGS sequence"/>
</dbReference>
<name>A0ABT1HJD6_9NOCA</name>
<feature type="region of interest" description="Disordered" evidence="1">
    <location>
        <begin position="306"/>
        <end position="409"/>
    </location>
</feature>
<evidence type="ECO:0000313" key="2">
    <source>
        <dbReference type="EMBL" id="MCP2178056.1"/>
    </source>
</evidence>
<evidence type="ECO:0000313" key="3">
    <source>
        <dbReference type="Proteomes" id="UP001206895"/>
    </source>
</evidence>
<feature type="region of interest" description="Disordered" evidence="1">
    <location>
        <begin position="88"/>
        <end position="171"/>
    </location>
</feature>
<protein>
    <submittedName>
        <fullName evidence="2">Uncharacterized protein</fullName>
    </submittedName>
</protein>
<gene>
    <name evidence="2" type="ORF">LX13_003897</name>
</gene>
<feature type="compositionally biased region" description="Pro residues" evidence="1">
    <location>
        <begin position="125"/>
        <end position="136"/>
    </location>
</feature>
<feature type="compositionally biased region" description="Gly residues" evidence="1">
    <location>
        <begin position="306"/>
        <end position="340"/>
    </location>
</feature>
<feature type="compositionally biased region" description="Pro residues" evidence="1">
    <location>
        <begin position="376"/>
        <end position="396"/>
    </location>
</feature>
<proteinExistence type="predicted"/>
<comment type="caution">
    <text evidence="2">The sequence shown here is derived from an EMBL/GenBank/DDBJ whole genome shotgun (WGS) entry which is preliminary data.</text>
</comment>
<keyword evidence="3" id="KW-1185">Reference proteome</keyword>
<dbReference type="EMBL" id="JAMTCJ010000004">
    <property type="protein sequence ID" value="MCP2178056.1"/>
    <property type="molecule type" value="Genomic_DNA"/>
</dbReference>
<feature type="compositionally biased region" description="Gly residues" evidence="1">
    <location>
        <begin position="93"/>
        <end position="112"/>
    </location>
</feature>
<reference evidence="2 3" key="1">
    <citation type="submission" date="2022-06" db="EMBL/GenBank/DDBJ databases">
        <title>Genomic Encyclopedia of Archaeal and Bacterial Type Strains, Phase II (KMG-II): from individual species to whole genera.</title>
        <authorList>
            <person name="Goeker M."/>
        </authorList>
    </citation>
    <scope>NUCLEOTIDE SEQUENCE [LARGE SCALE GENOMIC DNA]</scope>
    <source>
        <strain evidence="2 3">DSM 44693</strain>
    </source>
</reference>
<accession>A0ABT1HJD6</accession>
<organism evidence="2 3">
    <name type="scientific">Williamsia maris</name>
    <dbReference type="NCBI Taxonomy" id="72806"/>
    <lineage>
        <taxon>Bacteria</taxon>
        <taxon>Bacillati</taxon>
        <taxon>Actinomycetota</taxon>
        <taxon>Actinomycetes</taxon>
        <taxon>Mycobacteriales</taxon>
        <taxon>Nocardiaceae</taxon>
        <taxon>Williamsia</taxon>
    </lineage>
</organism>
<feature type="compositionally biased region" description="Low complexity" evidence="1">
    <location>
        <begin position="341"/>
        <end position="375"/>
    </location>
</feature>
<sequence>MTTSNAPMKRTADQHQSQWVRVIAIAAVVLAATGVLSANGAWLSKPAPASADALCDAMRKQFGPGYPCISVPTNTFTPTAPAAPTITSPNGQGQTGGPQVGIDTGPGPGTGDGTPIVPVPTRTAAPPPTANRPQPTPAAGDTDTDTDTRDGLTTPVVPGRTPAAASPRTLTAPLPMGPYTYADFTSMGMGPKFTQLSGCGFLGVDCIWHGVVCASSVLAVVLPLLRFARILKILEQAAKFVKPSTAYRISDLIDEIKKGDKSPKWIWNAISGDPDIRDFVSEIAGIKAIIECAKWIGDALGGDSDSGGGSNGGGSGGSGNGGSGGSGNSGGQNGGGGGESEGPNGDVPVTQTPTPQAPIPTQEPQTQEPTTQDPVPQTPQAPPPTSQAPPPPPATPDRPTCQPYPACRA</sequence>
<feature type="compositionally biased region" description="Low complexity" evidence="1">
    <location>
        <begin position="113"/>
        <end position="124"/>
    </location>
</feature>
<evidence type="ECO:0000256" key="1">
    <source>
        <dbReference type="SAM" id="MobiDB-lite"/>
    </source>
</evidence>
<dbReference type="RefSeq" id="WP_253663017.1">
    <property type="nucleotide sequence ID" value="NZ_BAAAJQ010000003.1"/>
</dbReference>